<organism evidence="1 2">
    <name type="scientific">Mucuna pruriens</name>
    <name type="common">Velvet bean</name>
    <name type="synonym">Dolichos pruriens</name>
    <dbReference type="NCBI Taxonomy" id="157652"/>
    <lineage>
        <taxon>Eukaryota</taxon>
        <taxon>Viridiplantae</taxon>
        <taxon>Streptophyta</taxon>
        <taxon>Embryophyta</taxon>
        <taxon>Tracheophyta</taxon>
        <taxon>Spermatophyta</taxon>
        <taxon>Magnoliopsida</taxon>
        <taxon>eudicotyledons</taxon>
        <taxon>Gunneridae</taxon>
        <taxon>Pentapetalae</taxon>
        <taxon>rosids</taxon>
        <taxon>fabids</taxon>
        <taxon>Fabales</taxon>
        <taxon>Fabaceae</taxon>
        <taxon>Papilionoideae</taxon>
        <taxon>50 kb inversion clade</taxon>
        <taxon>NPAAA clade</taxon>
        <taxon>indigoferoid/millettioid clade</taxon>
        <taxon>Phaseoleae</taxon>
        <taxon>Mucuna</taxon>
    </lineage>
</organism>
<sequence length="239" mass="27816">MRKQRNQGYFIYVKKGDFSRNYSYKTKKSIIWRGRNPLLEIDEETVFTLQDQARQNSTLDSILIFSFQDMLNINVTPPQPCIEIQLLPTKFEIAIKAIAYMDIGAQQTMKNAYILPKDSWKRETTCFIVAKVIGIDVYSISHILQILHTIKLFSLSDALVELEKIKEKLATLCANNHEEFFHSNPLWKNKVLFIQIPFNKDINPTKATHPRMTPTNFRLACQECNEFLRRGLIIPTKSD</sequence>
<dbReference type="AlphaFoldDB" id="A0A371FXK8"/>
<feature type="non-terminal residue" evidence="1">
    <location>
        <position position="1"/>
    </location>
</feature>
<proteinExistence type="predicted"/>
<name>A0A371FXK8_MUCPR</name>
<evidence type="ECO:0000313" key="2">
    <source>
        <dbReference type="Proteomes" id="UP000257109"/>
    </source>
</evidence>
<dbReference type="EMBL" id="QJKJ01007494">
    <property type="protein sequence ID" value="RDX83001.1"/>
    <property type="molecule type" value="Genomic_DNA"/>
</dbReference>
<comment type="caution">
    <text evidence="1">The sequence shown here is derived from an EMBL/GenBank/DDBJ whole genome shotgun (WGS) entry which is preliminary data.</text>
</comment>
<evidence type="ECO:0000313" key="1">
    <source>
        <dbReference type="EMBL" id="RDX83001.1"/>
    </source>
</evidence>
<accession>A0A371FXK8</accession>
<keyword evidence="2" id="KW-1185">Reference proteome</keyword>
<dbReference type="Proteomes" id="UP000257109">
    <property type="component" value="Unassembled WGS sequence"/>
</dbReference>
<gene>
    <name evidence="1" type="ORF">CR513_36140</name>
</gene>
<reference evidence="1" key="1">
    <citation type="submission" date="2018-05" db="EMBL/GenBank/DDBJ databases">
        <title>Draft genome of Mucuna pruriens seed.</title>
        <authorList>
            <person name="Nnadi N.E."/>
            <person name="Vos R."/>
            <person name="Hasami M.H."/>
            <person name="Devisetty U.K."/>
            <person name="Aguiy J.C."/>
        </authorList>
    </citation>
    <scope>NUCLEOTIDE SEQUENCE [LARGE SCALE GENOMIC DNA]</scope>
    <source>
        <strain evidence="1">JCA_2017</strain>
    </source>
</reference>
<dbReference type="OrthoDB" id="1914518at2759"/>
<protein>
    <submittedName>
        <fullName evidence="1">Uncharacterized protein</fullName>
    </submittedName>
</protein>